<dbReference type="InterPro" id="IPR036425">
    <property type="entry name" value="MoaB/Mog-like_dom_sf"/>
</dbReference>
<evidence type="ECO:0000313" key="2">
    <source>
        <dbReference type="EMBL" id="MDS0283147.1"/>
    </source>
</evidence>
<dbReference type="RefSeq" id="WP_310900981.1">
    <property type="nucleotide sequence ID" value="NZ_JAMQOS010000004.1"/>
</dbReference>
<keyword evidence="3" id="KW-1185">Reference proteome</keyword>
<dbReference type="Proteomes" id="UP001268864">
    <property type="component" value="Unassembled WGS sequence"/>
</dbReference>
<dbReference type="NCBIfam" id="TIGR00177">
    <property type="entry name" value="molyb_syn"/>
    <property type="match status" value="1"/>
</dbReference>
<dbReference type="Gene3D" id="3.40.980.10">
    <property type="entry name" value="MoaB/Mog-like domain"/>
    <property type="match status" value="1"/>
</dbReference>
<reference evidence="2 3" key="1">
    <citation type="submission" date="2022-06" db="EMBL/GenBank/DDBJ databases">
        <title>Halomicroarcula sp. a new haloarchaeum isolate from saline soil.</title>
        <authorList>
            <person name="Strakova D."/>
            <person name="Galisteo C."/>
            <person name="Sanchez-Porro C."/>
            <person name="Ventosa A."/>
        </authorList>
    </citation>
    <scope>NUCLEOTIDE SEQUENCE [LARGE SCALE GENOMIC DNA]</scope>
    <source>
        <strain evidence="2 3">S3CR25-11</strain>
    </source>
</reference>
<dbReference type="InterPro" id="IPR001453">
    <property type="entry name" value="MoaB/Mog_dom"/>
</dbReference>
<sequence>MRVAVVTVGDELLVGETVNTNAAWLGQQLRDRGVTVERMTTLPDRAADIARVVNEYHADYDAVVVTGGLGPTHDDVTIEGVAAAFGRDVVESDEAIEWLAEHGGYSREDLAEGTGEVPADSRPLPNHEGVAPGCVVENCYVLPGVPAEMKRMFAEVADEFVGEKRHVVTVDAAEPESALLDRMRKVRQLYPVKVGSYPGQHVTVRFAGTDSEAVEAAAAWFRERVDPVEG</sequence>
<gene>
    <name evidence="2" type="ORF">NDI86_13530</name>
</gene>
<feature type="domain" description="MoaB/Mog" evidence="1">
    <location>
        <begin position="4"/>
        <end position="164"/>
    </location>
</feature>
<dbReference type="SMART" id="SM00852">
    <property type="entry name" value="MoCF_biosynth"/>
    <property type="match status" value="1"/>
</dbReference>
<dbReference type="InterPro" id="IPR050101">
    <property type="entry name" value="CinA"/>
</dbReference>
<protein>
    <submittedName>
        <fullName evidence="2">Molybdopterin-binding protein</fullName>
    </submittedName>
</protein>
<name>A0ABU2FSC1_9EURY</name>
<dbReference type="PANTHER" id="PTHR13939">
    <property type="entry name" value="NICOTINAMIDE-NUCLEOTIDE AMIDOHYDROLASE PNCC"/>
    <property type="match status" value="1"/>
</dbReference>
<dbReference type="SUPFAM" id="SSF53218">
    <property type="entry name" value="Molybdenum cofactor biosynthesis proteins"/>
    <property type="match status" value="1"/>
</dbReference>
<dbReference type="CDD" id="cd00885">
    <property type="entry name" value="cinA"/>
    <property type="match status" value="1"/>
</dbReference>
<accession>A0ABU2FSC1</accession>
<dbReference type="Pfam" id="PF00994">
    <property type="entry name" value="MoCF_biosynth"/>
    <property type="match status" value="1"/>
</dbReference>
<dbReference type="EMBL" id="JAMQOS010000004">
    <property type="protein sequence ID" value="MDS0283147.1"/>
    <property type="molecule type" value="Genomic_DNA"/>
</dbReference>
<proteinExistence type="predicted"/>
<dbReference type="PANTHER" id="PTHR13939:SF0">
    <property type="entry name" value="NMN AMIDOHYDROLASE-LIKE PROTEIN YFAY"/>
    <property type="match status" value="1"/>
</dbReference>
<evidence type="ECO:0000259" key="1">
    <source>
        <dbReference type="SMART" id="SM00852"/>
    </source>
</evidence>
<comment type="caution">
    <text evidence="2">The sequence shown here is derived from an EMBL/GenBank/DDBJ whole genome shotgun (WGS) entry which is preliminary data.</text>
</comment>
<evidence type="ECO:0000313" key="3">
    <source>
        <dbReference type="Proteomes" id="UP001268864"/>
    </source>
</evidence>
<organism evidence="2 3">
    <name type="scientific">Haloarcula onubensis</name>
    <dbReference type="NCBI Taxonomy" id="2950539"/>
    <lineage>
        <taxon>Archaea</taxon>
        <taxon>Methanobacteriati</taxon>
        <taxon>Methanobacteriota</taxon>
        <taxon>Stenosarchaea group</taxon>
        <taxon>Halobacteria</taxon>
        <taxon>Halobacteriales</taxon>
        <taxon>Haloarculaceae</taxon>
        <taxon>Haloarcula</taxon>
    </lineage>
</organism>